<gene>
    <name evidence="1" type="ORF">NV381_05340</name>
</gene>
<accession>A0ABT1YBR1</accession>
<sequence>MELLHNQGVFYDLSAPYMPHRNKVTLGHVITCTGSTICLPGVSVMKWSDCVGRYKIYMSLGSTCQAAYQLNRIGLRQSAGPIDWFTSQSVPGLVQLLNHQFRGLMEYKNLELIDRTRECFVVRDNAYDVVSFHDFPLYLGRWWDAYPAFKEKVDRRVNRFRYTIQNKPVLFVRTDTSEKEAQQLKRALNTLMYGKFRLLIINNHPIRQLHEEEWGLDNVCCVNVPQGYDWKGSDNAWNRVMNGFTL</sequence>
<dbReference type="RefSeq" id="WP_258212239.1">
    <property type="nucleotide sequence ID" value="NZ_JANQBD010000003.1"/>
</dbReference>
<organism evidence="1 2">
    <name type="scientific">Paenibacillus radicis</name>
    <name type="common">ex Xue et al. 2023</name>
    <dbReference type="NCBI Taxonomy" id="2972489"/>
    <lineage>
        <taxon>Bacteria</taxon>
        <taxon>Bacillati</taxon>
        <taxon>Bacillota</taxon>
        <taxon>Bacilli</taxon>
        <taxon>Bacillales</taxon>
        <taxon>Paenibacillaceae</taxon>
        <taxon>Paenibacillus</taxon>
    </lineage>
</organism>
<dbReference type="Proteomes" id="UP001300012">
    <property type="component" value="Unassembled WGS sequence"/>
</dbReference>
<comment type="caution">
    <text evidence="1">The sequence shown here is derived from an EMBL/GenBank/DDBJ whole genome shotgun (WGS) entry which is preliminary data.</text>
</comment>
<evidence type="ECO:0000313" key="2">
    <source>
        <dbReference type="Proteomes" id="UP001300012"/>
    </source>
</evidence>
<dbReference type="InterPro" id="IPR014903">
    <property type="entry name" value="DUF1796"/>
</dbReference>
<keyword evidence="2" id="KW-1185">Reference proteome</keyword>
<protein>
    <submittedName>
        <fullName evidence="1">Papain-like cysteine peptidase</fullName>
    </submittedName>
</protein>
<dbReference type="EMBL" id="JANQBD010000003">
    <property type="protein sequence ID" value="MCR8630623.1"/>
    <property type="molecule type" value="Genomic_DNA"/>
</dbReference>
<reference evidence="1 2" key="1">
    <citation type="submission" date="2022-08" db="EMBL/GenBank/DDBJ databases">
        <title>Paenibacillus endoradicis sp. nov., Paenibacillus radicibacter sp. nov and Paenibacillus pararadicis sp. nov., three cold-adapted plant growth-promoting bacteria isolated from root of Larix gmelinii in Great Khingan.</title>
        <authorList>
            <person name="Xue H."/>
        </authorList>
    </citation>
    <scope>NUCLEOTIDE SEQUENCE [LARGE SCALE GENOMIC DNA]</scope>
    <source>
        <strain evidence="1 2">N5-1-1-5</strain>
    </source>
</reference>
<evidence type="ECO:0000313" key="1">
    <source>
        <dbReference type="EMBL" id="MCR8630623.1"/>
    </source>
</evidence>
<proteinExistence type="predicted"/>
<name>A0ABT1YBR1_9BACL</name>
<dbReference type="Pfam" id="PF08795">
    <property type="entry name" value="DUF1796"/>
    <property type="match status" value="1"/>
</dbReference>